<dbReference type="PANTHER" id="PTHR31793:SF24">
    <property type="entry name" value="LONG-CHAIN ACYL-COA THIOESTERASE FADM"/>
    <property type="match status" value="1"/>
</dbReference>
<dbReference type="InterPro" id="IPR029069">
    <property type="entry name" value="HotDog_dom_sf"/>
</dbReference>
<name>A0A840RPU3_9BURK</name>
<protein>
    <submittedName>
        <fullName evidence="1">Acyl-CoA thioester hydrolase</fullName>
        <ecNumber evidence="1">3.1.2.-</ecNumber>
    </submittedName>
</protein>
<sequence length="133" mass="15093">MESKKLVHRSKVAIRWGDMDALGHVNNTVYFRYMEQARVAWMESLNNPLGGAQGPVLVNAQCSFLRQLKYPGDVEVSCYMGVIGRSSFEMTYEIRRVDVPEVIFAEGSAKLVWIDFKMEKSVPLPDHVRALLA</sequence>
<reference evidence="1 2" key="1">
    <citation type="submission" date="2020-08" db="EMBL/GenBank/DDBJ databases">
        <title>Genomic Encyclopedia of Type Strains, Phase IV (KMG-IV): sequencing the most valuable type-strain genomes for metagenomic binning, comparative biology and taxonomic classification.</title>
        <authorList>
            <person name="Goeker M."/>
        </authorList>
    </citation>
    <scope>NUCLEOTIDE SEQUENCE [LARGE SCALE GENOMIC DNA]</scope>
    <source>
        <strain evidence="1 2">DSM 23240</strain>
    </source>
</reference>
<evidence type="ECO:0000313" key="2">
    <source>
        <dbReference type="Proteomes" id="UP000571084"/>
    </source>
</evidence>
<dbReference type="InterPro" id="IPR050563">
    <property type="entry name" value="4-hydroxybenzoyl-CoA_TE"/>
</dbReference>
<dbReference type="GO" id="GO:0047617">
    <property type="term" value="F:fatty acyl-CoA hydrolase activity"/>
    <property type="evidence" value="ECO:0007669"/>
    <property type="project" value="TreeGrafter"/>
</dbReference>
<comment type="caution">
    <text evidence="1">The sequence shown here is derived from an EMBL/GenBank/DDBJ whole genome shotgun (WGS) entry which is preliminary data.</text>
</comment>
<dbReference type="EC" id="3.1.2.-" evidence="1"/>
<keyword evidence="2" id="KW-1185">Reference proteome</keyword>
<gene>
    <name evidence="1" type="ORF">HNR39_000989</name>
</gene>
<dbReference type="RefSeq" id="WP_168055413.1">
    <property type="nucleotide sequence ID" value="NZ_JAAOZT010000006.1"/>
</dbReference>
<dbReference type="PANTHER" id="PTHR31793">
    <property type="entry name" value="4-HYDROXYBENZOYL-COA THIOESTERASE FAMILY MEMBER"/>
    <property type="match status" value="1"/>
</dbReference>
<accession>A0A840RPU3</accession>
<proteinExistence type="predicted"/>
<keyword evidence="1" id="KW-0378">Hydrolase</keyword>
<dbReference type="SUPFAM" id="SSF54637">
    <property type="entry name" value="Thioesterase/thiol ester dehydrase-isomerase"/>
    <property type="match status" value="1"/>
</dbReference>
<dbReference type="Gene3D" id="3.10.129.10">
    <property type="entry name" value="Hotdog Thioesterase"/>
    <property type="match status" value="1"/>
</dbReference>
<dbReference type="EMBL" id="JACHHQ010000002">
    <property type="protein sequence ID" value="MBB5199162.1"/>
    <property type="molecule type" value="Genomic_DNA"/>
</dbReference>
<organism evidence="1 2">
    <name type="scientific">Glaciimonas immobilis</name>
    <dbReference type="NCBI Taxonomy" id="728004"/>
    <lineage>
        <taxon>Bacteria</taxon>
        <taxon>Pseudomonadati</taxon>
        <taxon>Pseudomonadota</taxon>
        <taxon>Betaproteobacteria</taxon>
        <taxon>Burkholderiales</taxon>
        <taxon>Oxalobacteraceae</taxon>
        <taxon>Glaciimonas</taxon>
    </lineage>
</organism>
<dbReference type="Proteomes" id="UP000571084">
    <property type="component" value="Unassembled WGS sequence"/>
</dbReference>
<dbReference type="CDD" id="cd00586">
    <property type="entry name" value="4HBT"/>
    <property type="match status" value="1"/>
</dbReference>
<dbReference type="Pfam" id="PF13279">
    <property type="entry name" value="4HBT_2"/>
    <property type="match status" value="1"/>
</dbReference>
<evidence type="ECO:0000313" key="1">
    <source>
        <dbReference type="EMBL" id="MBB5199162.1"/>
    </source>
</evidence>
<dbReference type="AlphaFoldDB" id="A0A840RPU3"/>